<evidence type="ECO:0000256" key="6">
    <source>
        <dbReference type="ARBA" id="ARBA00023136"/>
    </source>
</evidence>
<dbReference type="EMBL" id="CAIIXF020000008">
    <property type="protein sequence ID" value="CAH1792803.1"/>
    <property type="molecule type" value="Genomic_DNA"/>
</dbReference>
<name>A0A8J1Y6P6_OWEFU</name>
<dbReference type="AlphaFoldDB" id="A0A8J1Y6P6"/>
<keyword evidence="3" id="KW-1003">Cell membrane</keyword>
<dbReference type="InterPro" id="IPR008276">
    <property type="entry name" value="C_nuclsd_transpt"/>
</dbReference>
<dbReference type="PANTHER" id="PTHR10590:SF4">
    <property type="entry name" value="SOLUTE CARRIER FAMILY 28 MEMBER 3"/>
    <property type="match status" value="1"/>
</dbReference>
<dbReference type="Pfam" id="PF07662">
    <property type="entry name" value="Nucleos_tra2_C"/>
    <property type="match status" value="1"/>
</dbReference>
<feature type="transmembrane region" description="Helical" evidence="8">
    <location>
        <begin position="457"/>
        <end position="478"/>
    </location>
</feature>
<feature type="transmembrane region" description="Helical" evidence="8">
    <location>
        <begin position="372"/>
        <end position="394"/>
    </location>
</feature>
<evidence type="ECO:0000256" key="3">
    <source>
        <dbReference type="ARBA" id="ARBA00022475"/>
    </source>
</evidence>
<dbReference type="PANTHER" id="PTHR10590">
    <property type="entry name" value="SODIUM/NUCLEOSIDE COTRANSPORTER"/>
    <property type="match status" value="1"/>
</dbReference>
<dbReference type="OrthoDB" id="6075923at2759"/>
<feature type="compositionally biased region" description="Basic and acidic residues" evidence="7">
    <location>
        <begin position="41"/>
        <end position="67"/>
    </location>
</feature>
<feature type="transmembrane region" description="Helical" evidence="8">
    <location>
        <begin position="552"/>
        <end position="576"/>
    </location>
</feature>
<dbReference type="InterPro" id="IPR002668">
    <property type="entry name" value="CNT_N_dom"/>
</dbReference>
<evidence type="ECO:0000256" key="8">
    <source>
        <dbReference type="SAM" id="Phobius"/>
    </source>
</evidence>
<comment type="caution">
    <text evidence="9">The sequence shown here is derived from an EMBL/GenBank/DDBJ whole genome shotgun (WGS) entry which is preliminary data.</text>
</comment>
<feature type="transmembrane region" description="Helical" evidence="8">
    <location>
        <begin position="490"/>
        <end position="509"/>
    </location>
</feature>
<dbReference type="Proteomes" id="UP000749559">
    <property type="component" value="Unassembled WGS sequence"/>
</dbReference>
<dbReference type="InterPro" id="IPR011657">
    <property type="entry name" value="CNT_C_dom"/>
</dbReference>
<gene>
    <name evidence="9" type="ORF">OFUS_LOCUS17732</name>
</gene>
<evidence type="ECO:0000256" key="2">
    <source>
        <dbReference type="ARBA" id="ARBA00009033"/>
    </source>
</evidence>
<comment type="subcellular location">
    <subcellularLocation>
        <location evidence="1">Cell membrane</location>
        <topology evidence="1">Multi-pass membrane protein</topology>
    </subcellularLocation>
</comment>
<keyword evidence="4 8" id="KW-0812">Transmembrane</keyword>
<sequence length="950" mass="103435">MSDYYTNVGFEHDEKKPNGTTPNGKLPDVSKTPNGNVGNGHHYETFVKPHIGEHEPETKDSFEMKSMDEKPKDLEKGQLDDDEVDYSDANCITRGMKLFQLGFSQFITNNFNLLRNIFMGVLLVGYSVYFVFALLYSVQGATALIVMTSIAVFFIVYAFLRDHFGDTVNRVVFVPLGRLLDKHWFWLKWIVYLALLAGLITYLAVECIKRWEQLIPVGGVALIIFLEFLFSKHPHKVRLRPVAWGFGLQIVLGILVLRWKPGYDAIEWVADQVQEFMSYTLAAGDTVFGFTILHPFIFLMMPMLIWFAAVMSVLYFFGITQVIVKKMGWFMQMTCGTTAVESLSVSANIFLNGMDTLLMLRPYLEKLTKSEFHAMQVGNQATVAGFVFAVFILLGAPPQHLLTAACMSAPAAMAIAKLNYPETEQSVTNGDVEFPPPVEKNVIESASNGAKAAGKTVTAVVISFIFMLSAIEFLNATLKWIGERVGYGDLTFQLICSYVFWPFAFLMGIERDNCGQVAKLLGIKLFTSEFLAYSELGDMAEAGEITQRSAAIATYALCGFSGLATCAIAIGVWSALVPSRVSWVAEQMLRCVINANMACFLTACVASVLYRDDFSIVNVNGTSIDPLPIVGNGGIMDVILDLVGSIIPKDIMDSFANIILGIRDIVLPAAPNCTITGGTIVNEVNGGLQGILDVLGAILPDDAMGSLNQVLDGLQGIVRPRDCVILNVTTGFNDTMATAETATGDLIGTIIDLISAIIPEDRQGSWDKVLQGIEDLLTPAAVNCSNPDTINPTVDPVLVGIWDIIKQLLPADVIALLTQIGNGIGEIVAPINNCDVTTVATVTASAMADSGMSALAAVPGVNQISSQQLQTMHDAVLHMPQETISQVAQQMTHIIGYFQTSDLLETAMNTQGVNPAVTKIIELSHQLPEHVLNPLHRVLEGLSELLTAGT</sequence>
<dbReference type="GO" id="GO:0005415">
    <property type="term" value="F:nucleoside:sodium symporter activity"/>
    <property type="evidence" value="ECO:0007669"/>
    <property type="project" value="TreeGrafter"/>
</dbReference>
<evidence type="ECO:0000256" key="5">
    <source>
        <dbReference type="ARBA" id="ARBA00022989"/>
    </source>
</evidence>
<evidence type="ECO:0000313" key="9">
    <source>
        <dbReference type="EMBL" id="CAH1792803.1"/>
    </source>
</evidence>
<keyword evidence="6 8" id="KW-0472">Membrane</keyword>
<feature type="transmembrane region" description="Helical" evidence="8">
    <location>
        <begin position="329"/>
        <end position="351"/>
    </location>
</feature>
<accession>A0A8J1Y6P6</accession>
<feature type="transmembrane region" description="Helical" evidence="8">
    <location>
        <begin position="304"/>
        <end position="323"/>
    </location>
</feature>
<evidence type="ECO:0000256" key="4">
    <source>
        <dbReference type="ARBA" id="ARBA00022692"/>
    </source>
</evidence>
<proteinExistence type="inferred from homology"/>
<feature type="transmembrane region" description="Helical" evidence="8">
    <location>
        <begin position="141"/>
        <end position="160"/>
    </location>
</feature>
<evidence type="ECO:0000256" key="1">
    <source>
        <dbReference type="ARBA" id="ARBA00004651"/>
    </source>
</evidence>
<evidence type="ECO:0000313" key="10">
    <source>
        <dbReference type="Proteomes" id="UP000749559"/>
    </source>
</evidence>
<keyword evidence="10" id="KW-1185">Reference proteome</keyword>
<feature type="region of interest" description="Disordered" evidence="7">
    <location>
        <begin position="1"/>
        <end position="67"/>
    </location>
</feature>
<feature type="transmembrane region" description="Helical" evidence="8">
    <location>
        <begin position="185"/>
        <end position="205"/>
    </location>
</feature>
<protein>
    <submittedName>
        <fullName evidence="9">Uncharacterized protein</fullName>
    </submittedName>
</protein>
<dbReference type="Pfam" id="PF01773">
    <property type="entry name" value="Nucleos_tra2_N"/>
    <property type="match status" value="1"/>
</dbReference>
<keyword evidence="5 8" id="KW-1133">Transmembrane helix</keyword>
<feature type="transmembrane region" description="Helical" evidence="8">
    <location>
        <begin position="242"/>
        <end position="259"/>
    </location>
</feature>
<dbReference type="GO" id="GO:0005886">
    <property type="term" value="C:plasma membrane"/>
    <property type="evidence" value="ECO:0007669"/>
    <property type="project" value="UniProtKB-SubCell"/>
</dbReference>
<feature type="transmembrane region" description="Helical" evidence="8">
    <location>
        <begin position="113"/>
        <end position="135"/>
    </location>
</feature>
<evidence type="ECO:0000256" key="7">
    <source>
        <dbReference type="SAM" id="MobiDB-lite"/>
    </source>
</evidence>
<comment type="similarity">
    <text evidence="2">Belongs to the concentrative nucleoside transporter (CNT) (TC 2.A.41) family.</text>
</comment>
<organism evidence="9 10">
    <name type="scientific">Owenia fusiformis</name>
    <name type="common">Polychaete worm</name>
    <dbReference type="NCBI Taxonomy" id="6347"/>
    <lineage>
        <taxon>Eukaryota</taxon>
        <taxon>Metazoa</taxon>
        <taxon>Spiralia</taxon>
        <taxon>Lophotrochozoa</taxon>
        <taxon>Annelida</taxon>
        <taxon>Polychaeta</taxon>
        <taxon>Sedentaria</taxon>
        <taxon>Canalipalpata</taxon>
        <taxon>Sabellida</taxon>
        <taxon>Oweniida</taxon>
        <taxon>Oweniidae</taxon>
        <taxon>Owenia</taxon>
    </lineage>
</organism>
<feature type="transmembrane region" description="Helical" evidence="8">
    <location>
        <begin position="211"/>
        <end position="230"/>
    </location>
</feature>
<reference evidence="9" key="1">
    <citation type="submission" date="2022-03" db="EMBL/GenBank/DDBJ databases">
        <authorList>
            <person name="Martin C."/>
        </authorList>
    </citation>
    <scope>NUCLEOTIDE SEQUENCE</scope>
</reference>